<organism evidence="2 3">
    <name type="scientific">Plectus sambesii</name>
    <dbReference type="NCBI Taxonomy" id="2011161"/>
    <lineage>
        <taxon>Eukaryota</taxon>
        <taxon>Metazoa</taxon>
        <taxon>Ecdysozoa</taxon>
        <taxon>Nematoda</taxon>
        <taxon>Chromadorea</taxon>
        <taxon>Plectida</taxon>
        <taxon>Plectina</taxon>
        <taxon>Plectoidea</taxon>
        <taxon>Plectidae</taxon>
        <taxon>Plectus</taxon>
    </lineage>
</organism>
<proteinExistence type="predicted"/>
<keyword evidence="1" id="KW-0472">Membrane</keyword>
<dbReference type="AlphaFoldDB" id="A0A914WLL5"/>
<name>A0A914WLL5_9BILA</name>
<dbReference type="PANTHER" id="PTHR13411">
    <property type="entry name" value="PLASMINOGEN RECEPTOR (KT)"/>
    <property type="match status" value="1"/>
</dbReference>
<feature type="transmembrane region" description="Helical" evidence="1">
    <location>
        <begin position="52"/>
        <end position="72"/>
    </location>
</feature>
<dbReference type="PANTHER" id="PTHR13411:SF6">
    <property type="entry name" value="PLASMINOGEN RECEPTOR (KT)"/>
    <property type="match status" value="1"/>
</dbReference>
<accession>A0A914WLL5</accession>
<evidence type="ECO:0000313" key="3">
    <source>
        <dbReference type="WBParaSite" id="PSAMB.scaffold453size50517.g5954.t1"/>
    </source>
</evidence>
<dbReference type="InterPro" id="IPR019319">
    <property type="entry name" value="Plg-R(KT)"/>
</dbReference>
<dbReference type="GO" id="GO:0005886">
    <property type="term" value="C:plasma membrane"/>
    <property type="evidence" value="ECO:0007669"/>
    <property type="project" value="InterPro"/>
</dbReference>
<protein>
    <submittedName>
        <fullName evidence="3">Uncharacterized protein</fullName>
    </submittedName>
</protein>
<dbReference type="Pfam" id="PF10166">
    <property type="entry name" value="DUF2368"/>
    <property type="match status" value="1"/>
</dbReference>
<keyword evidence="1" id="KW-1133">Transmembrane helix</keyword>
<keyword evidence="2" id="KW-1185">Reference proteome</keyword>
<dbReference type="WBParaSite" id="PSAMB.scaffold453size50517.g5954.t1">
    <property type="protein sequence ID" value="PSAMB.scaffold453size50517.g5954.t1"/>
    <property type="gene ID" value="PSAMB.scaffold453size50517.g5954"/>
</dbReference>
<sequence>MGSSASKPEHEAKRWHEELAEMQRIQMERQIELQNMMWERTMALSAARTRDSFVFLTAIGVIVSFASLTSLARTYPKTHLWKILPVGIVFAAGYHFRRAYGHELIDVTRIAGELMQDDPQHFRQMPNGPITFEQVEQRRLESHADPLGQSHHDSLL</sequence>
<keyword evidence="1" id="KW-0812">Transmembrane</keyword>
<evidence type="ECO:0000256" key="1">
    <source>
        <dbReference type="SAM" id="Phobius"/>
    </source>
</evidence>
<dbReference type="Proteomes" id="UP000887566">
    <property type="component" value="Unplaced"/>
</dbReference>
<evidence type="ECO:0000313" key="2">
    <source>
        <dbReference type="Proteomes" id="UP000887566"/>
    </source>
</evidence>
<reference evidence="3" key="1">
    <citation type="submission" date="2022-11" db="UniProtKB">
        <authorList>
            <consortium name="WormBaseParasite"/>
        </authorList>
    </citation>
    <scope>IDENTIFICATION</scope>
</reference>